<evidence type="ECO:0000256" key="1">
    <source>
        <dbReference type="SAM" id="MobiDB-lite"/>
    </source>
</evidence>
<protein>
    <submittedName>
        <fullName evidence="2">Uncharacterized protein</fullName>
    </submittedName>
</protein>
<dbReference type="Proteomes" id="UP000478836">
    <property type="component" value="Unassembled WGS sequence"/>
</dbReference>
<comment type="caution">
    <text evidence="2">The sequence shown here is derived from an EMBL/GenBank/DDBJ whole genome shotgun (WGS) entry which is preliminary data.</text>
</comment>
<keyword evidence="3" id="KW-1185">Reference proteome</keyword>
<proteinExistence type="predicted"/>
<evidence type="ECO:0000313" key="3">
    <source>
        <dbReference type="Proteomes" id="UP000478836"/>
    </source>
</evidence>
<organism evidence="2 3">
    <name type="scientific">Microbacterium algeriense</name>
    <dbReference type="NCBI Taxonomy" id="2615184"/>
    <lineage>
        <taxon>Bacteria</taxon>
        <taxon>Bacillati</taxon>
        <taxon>Actinomycetota</taxon>
        <taxon>Actinomycetes</taxon>
        <taxon>Micrococcales</taxon>
        <taxon>Microbacteriaceae</taxon>
        <taxon>Microbacterium</taxon>
    </lineage>
</organism>
<feature type="region of interest" description="Disordered" evidence="1">
    <location>
        <begin position="104"/>
        <end position="125"/>
    </location>
</feature>
<name>A0ABQ6VAQ6_9MICO</name>
<reference evidence="3" key="1">
    <citation type="submission" date="2019-09" db="EMBL/GenBank/DDBJ databases">
        <title>Whole genome sequencing of Microbacterium maritypicum.</title>
        <authorList>
            <person name="Lenchi N."/>
        </authorList>
    </citation>
    <scope>NUCLEOTIDE SEQUENCE [LARGE SCALE GENOMIC DNA]</scope>
    <source>
        <strain evidence="3">G1</strain>
    </source>
</reference>
<dbReference type="RefSeq" id="WP_151458914.1">
    <property type="nucleotide sequence ID" value="NZ_WAAO01000001.1"/>
</dbReference>
<dbReference type="GeneID" id="77476013"/>
<evidence type="ECO:0000313" key="2">
    <source>
        <dbReference type="EMBL" id="KAB1867356.1"/>
    </source>
</evidence>
<dbReference type="EMBL" id="WAAO01000001">
    <property type="protein sequence ID" value="KAB1867356.1"/>
    <property type="molecule type" value="Genomic_DNA"/>
</dbReference>
<sequence>MNTQLKTADSLGLTSVLVGSLPDTLMTDAAPERYTVEAVLSRKVQPVEVAAIEGPDVSGHLTASGYPAIQLHVSDRRLVISNTNLEELRDGLASVIADQLERVSGDEREARERAASDRQAASEREHERAAAVVALASSVTF</sequence>
<accession>A0ABQ6VAQ6</accession>
<gene>
    <name evidence="2" type="ORF">F6A08_06095</name>
</gene>